<comment type="similarity">
    <text evidence="1">Belongs to the short-chain dehydrogenases/reductases (SDR) family.</text>
</comment>
<evidence type="ECO:0000256" key="1">
    <source>
        <dbReference type="ARBA" id="ARBA00006484"/>
    </source>
</evidence>
<dbReference type="RefSeq" id="WP_014456778.1">
    <property type="nucleotide sequence ID" value="NC_017098.1"/>
</dbReference>
<dbReference type="AlphaFoldDB" id="H9UMQ3"/>
<keyword evidence="4" id="KW-1185">Reference proteome</keyword>
<dbReference type="InterPro" id="IPR051122">
    <property type="entry name" value="SDR_DHRS6-like"/>
</dbReference>
<protein>
    <recommendedName>
        <fullName evidence="5">Short-chain alcohol dehydrogenase</fullName>
    </recommendedName>
</protein>
<sequence length="261" mass="28777">MSGQETRWLVIGGSGGIGRAIVLQAAGQGAVVRFTGSTRSRVRQLEREAVRRQLPGRVHGSVRRFRGMGSIRRFERWIRRQPLPDVVVCAYGPLFEGRLKDTAAVSWQRMALHNLVLPGMLLSRLLPCMHGRGSGTVVLFGGTGGDELRGYRRIAAYAAAKAGVVVAARSAAMASEEHAEEQEHVAGQPGPEDGVRTVCICPDFVDTEYLNSEQRARYSRLAGTRGLSNPDICAQLVWRIAEREEIFQNGAIINMQTYRKY</sequence>
<dbReference type="eggNOG" id="COG0300">
    <property type="taxonomic scope" value="Bacteria"/>
</dbReference>
<dbReference type="PANTHER" id="PTHR43477:SF1">
    <property type="entry name" value="DIHYDROANTICAPSIN 7-DEHYDROGENASE"/>
    <property type="match status" value="1"/>
</dbReference>
<dbReference type="CDD" id="cd05233">
    <property type="entry name" value="SDR_c"/>
    <property type="match status" value="1"/>
</dbReference>
<evidence type="ECO:0000313" key="4">
    <source>
        <dbReference type="Proteomes" id="UP000007383"/>
    </source>
</evidence>
<evidence type="ECO:0000313" key="3">
    <source>
        <dbReference type="EMBL" id="AFG38796.1"/>
    </source>
</evidence>
<evidence type="ECO:0000256" key="2">
    <source>
        <dbReference type="ARBA" id="ARBA00023002"/>
    </source>
</evidence>
<dbReference type="GO" id="GO:0016491">
    <property type="term" value="F:oxidoreductase activity"/>
    <property type="evidence" value="ECO:0007669"/>
    <property type="project" value="UniProtKB-KW"/>
</dbReference>
<organism evidence="3 4">
    <name type="scientific">Spirochaeta africana (strain ATCC 700263 / DSM 8902 / Z-7692)</name>
    <dbReference type="NCBI Taxonomy" id="889378"/>
    <lineage>
        <taxon>Bacteria</taxon>
        <taxon>Pseudomonadati</taxon>
        <taxon>Spirochaetota</taxon>
        <taxon>Spirochaetia</taxon>
        <taxon>Spirochaetales</taxon>
        <taxon>Spirochaetaceae</taxon>
        <taxon>Spirochaeta</taxon>
    </lineage>
</organism>
<name>H9UMQ3_SPIAZ</name>
<dbReference type="InterPro" id="IPR002347">
    <property type="entry name" value="SDR_fam"/>
</dbReference>
<dbReference type="Proteomes" id="UP000007383">
    <property type="component" value="Chromosome"/>
</dbReference>
<evidence type="ECO:0008006" key="5">
    <source>
        <dbReference type="Google" id="ProtNLM"/>
    </source>
</evidence>
<dbReference type="EMBL" id="CP003282">
    <property type="protein sequence ID" value="AFG38796.1"/>
    <property type="molecule type" value="Genomic_DNA"/>
</dbReference>
<dbReference type="PRINTS" id="PR00081">
    <property type="entry name" value="GDHRDH"/>
</dbReference>
<dbReference type="SUPFAM" id="SSF51735">
    <property type="entry name" value="NAD(P)-binding Rossmann-fold domains"/>
    <property type="match status" value="1"/>
</dbReference>
<dbReference type="InterPro" id="IPR036291">
    <property type="entry name" value="NAD(P)-bd_dom_sf"/>
</dbReference>
<proteinExistence type="inferred from homology"/>
<reference evidence="4" key="1">
    <citation type="journal article" date="2013" name="Stand. Genomic Sci.">
        <title>Complete genome sequence of the halophilic bacterium Spirochaeta africana type strain (Z-7692(T)) from the alkaline Lake Magadi in the East African Rift.</title>
        <authorList>
            <person name="Liolos K."/>
            <person name="Abt B."/>
            <person name="Scheuner C."/>
            <person name="Teshima H."/>
            <person name="Held B."/>
            <person name="Lapidus A."/>
            <person name="Nolan M."/>
            <person name="Lucas S."/>
            <person name="Deshpande S."/>
            <person name="Cheng J.F."/>
            <person name="Tapia R."/>
            <person name="Goodwin L.A."/>
            <person name="Pitluck S."/>
            <person name="Pagani I."/>
            <person name="Ivanova N."/>
            <person name="Mavromatis K."/>
            <person name="Mikhailova N."/>
            <person name="Huntemann M."/>
            <person name="Pati A."/>
            <person name="Chen A."/>
            <person name="Palaniappan K."/>
            <person name="Land M."/>
            <person name="Rohde M."/>
            <person name="Tindall B.J."/>
            <person name="Detter J.C."/>
            <person name="Goker M."/>
            <person name="Bristow J."/>
            <person name="Eisen J.A."/>
            <person name="Markowitz V."/>
            <person name="Hugenholtz P."/>
            <person name="Woyke T."/>
            <person name="Klenk H.P."/>
            <person name="Kyrpides N.C."/>
        </authorList>
    </citation>
    <scope>NUCLEOTIDE SEQUENCE</scope>
    <source>
        <strain evidence="4">ATCC 700263 / DSM 8902 / Z-7692</strain>
    </source>
</reference>
<dbReference type="KEGG" id="sfc:Spiaf_2772"/>
<dbReference type="STRING" id="889378.Spiaf_2772"/>
<keyword evidence="2" id="KW-0560">Oxidoreductase</keyword>
<dbReference type="Gene3D" id="3.40.50.720">
    <property type="entry name" value="NAD(P)-binding Rossmann-like Domain"/>
    <property type="match status" value="1"/>
</dbReference>
<dbReference type="PANTHER" id="PTHR43477">
    <property type="entry name" value="DIHYDROANTICAPSIN 7-DEHYDROGENASE"/>
    <property type="match status" value="1"/>
</dbReference>
<accession>H9UMQ3</accession>
<dbReference type="Pfam" id="PF00106">
    <property type="entry name" value="adh_short"/>
    <property type="match status" value="1"/>
</dbReference>
<dbReference type="HOGENOM" id="CLU_010194_1_2_12"/>
<dbReference type="OrthoDB" id="358177at2"/>
<gene>
    <name evidence="3" type="ordered locus">Spiaf_2772</name>
</gene>
<dbReference type="PATRIC" id="fig|889378.3.peg.2745"/>